<dbReference type="InterPro" id="IPR002364">
    <property type="entry name" value="Quin_OxRdtase/zeta-crystal_CS"/>
</dbReference>
<reference evidence="4 5" key="1">
    <citation type="submission" date="2019-06" db="EMBL/GenBank/DDBJ databases">
        <title>Whole genome sequence for Rhodospirillaceae sp. R148.</title>
        <authorList>
            <person name="Wang G."/>
        </authorList>
    </citation>
    <scope>NUCLEOTIDE SEQUENCE [LARGE SCALE GENOMIC DNA]</scope>
    <source>
        <strain evidence="4 5">R148</strain>
    </source>
</reference>
<dbReference type="Gene3D" id="3.90.180.10">
    <property type="entry name" value="Medium-chain alcohol dehydrogenases, catalytic domain"/>
    <property type="match status" value="1"/>
</dbReference>
<dbReference type="FunFam" id="3.40.50.720:FF:000053">
    <property type="entry name" value="Quinone oxidoreductase 1"/>
    <property type="match status" value="1"/>
</dbReference>
<dbReference type="CDD" id="cd05286">
    <property type="entry name" value="QOR2"/>
    <property type="match status" value="1"/>
</dbReference>
<name>A0A545TRH5_9PROT</name>
<sequence length="325" mass="34444">MTKAIRIHAPGGPEALSYDDIELTAPAEGEVQLRQTAIGLNFIDVYHRTGLYPIPDMPAVIGLEAAGVVETVGAGVTELSPGDRVAYANPPLGAYAQARNMPAHRLIKLPEQISDEQAAAIMLQGMTVEYLIRRTYQVKAGDTVLFHAAAGGVGLMACQWLKHLGATVIGTVGSEEKADLAKANGCDHTILYNKEDIAARVREITDGAGVPVVYDSVGKDTFEASIDSLSPLGLFVTFGNASGPLAPIDPGFLAQKGSLFMTRPTLMTYTAKREDMVKSAEALFDVVGSGAVKVAINQRYPLAEAADAHRDLEARKTTGSTILLP</sequence>
<dbReference type="GO" id="GO:0070402">
    <property type="term" value="F:NADPH binding"/>
    <property type="evidence" value="ECO:0007669"/>
    <property type="project" value="TreeGrafter"/>
</dbReference>
<comment type="caution">
    <text evidence="4">The sequence shown here is derived from an EMBL/GenBank/DDBJ whole genome shotgun (WGS) entry which is preliminary data.</text>
</comment>
<gene>
    <name evidence="4" type="ORF">FKG95_14145</name>
</gene>
<dbReference type="InterPro" id="IPR013149">
    <property type="entry name" value="ADH-like_C"/>
</dbReference>
<dbReference type="RefSeq" id="WP_142897010.1">
    <property type="nucleotide sequence ID" value="NZ_ML660055.1"/>
</dbReference>
<dbReference type="OrthoDB" id="9805883at2"/>
<feature type="domain" description="Enoyl reductase (ER)" evidence="3">
    <location>
        <begin position="11"/>
        <end position="323"/>
    </location>
</feature>
<dbReference type="NCBIfam" id="NF008024">
    <property type="entry name" value="PRK10754.1"/>
    <property type="match status" value="1"/>
</dbReference>
<dbReference type="InterPro" id="IPR036291">
    <property type="entry name" value="NAD(P)-bd_dom_sf"/>
</dbReference>
<evidence type="ECO:0000259" key="3">
    <source>
        <dbReference type="SMART" id="SM00829"/>
    </source>
</evidence>
<dbReference type="PANTHER" id="PTHR48106">
    <property type="entry name" value="QUINONE OXIDOREDUCTASE PIG3-RELATED"/>
    <property type="match status" value="1"/>
</dbReference>
<dbReference type="PROSITE" id="PS01162">
    <property type="entry name" value="QOR_ZETA_CRYSTAL"/>
    <property type="match status" value="1"/>
</dbReference>
<dbReference type="InterPro" id="IPR013154">
    <property type="entry name" value="ADH-like_N"/>
</dbReference>
<protein>
    <submittedName>
        <fullName evidence="4">Quinone oxidoreductase</fullName>
    </submittedName>
</protein>
<dbReference type="Gene3D" id="3.40.50.720">
    <property type="entry name" value="NAD(P)-binding Rossmann-like Domain"/>
    <property type="match status" value="1"/>
</dbReference>
<keyword evidence="1" id="KW-0521">NADP</keyword>
<dbReference type="SUPFAM" id="SSF51735">
    <property type="entry name" value="NAD(P)-binding Rossmann-fold domains"/>
    <property type="match status" value="1"/>
</dbReference>
<dbReference type="GO" id="GO:0003960">
    <property type="term" value="F:quinone reductase (NADPH) activity"/>
    <property type="evidence" value="ECO:0007669"/>
    <property type="project" value="InterPro"/>
</dbReference>
<accession>A0A545TRH5</accession>
<dbReference type="GO" id="GO:0005829">
    <property type="term" value="C:cytosol"/>
    <property type="evidence" value="ECO:0007669"/>
    <property type="project" value="TreeGrafter"/>
</dbReference>
<dbReference type="EMBL" id="VHSH01000004">
    <property type="protein sequence ID" value="TQV79830.1"/>
    <property type="molecule type" value="Genomic_DNA"/>
</dbReference>
<dbReference type="GO" id="GO:0008270">
    <property type="term" value="F:zinc ion binding"/>
    <property type="evidence" value="ECO:0007669"/>
    <property type="project" value="InterPro"/>
</dbReference>
<evidence type="ECO:0000313" key="5">
    <source>
        <dbReference type="Proteomes" id="UP000315252"/>
    </source>
</evidence>
<dbReference type="Pfam" id="PF00107">
    <property type="entry name" value="ADH_zinc_N"/>
    <property type="match status" value="1"/>
</dbReference>
<dbReference type="PANTHER" id="PTHR48106:SF13">
    <property type="entry name" value="QUINONE OXIDOREDUCTASE-RELATED"/>
    <property type="match status" value="1"/>
</dbReference>
<keyword evidence="2" id="KW-0560">Oxidoreductase</keyword>
<dbReference type="Pfam" id="PF08240">
    <property type="entry name" value="ADH_N"/>
    <property type="match status" value="1"/>
</dbReference>
<dbReference type="InterPro" id="IPR011032">
    <property type="entry name" value="GroES-like_sf"/>
</dbReference>
<proteinExistence type="predicted"/>
<dbReference type="AlphaFoldDB" id="A0A545TRH5"/>
<dbReference type="Proteomes" id="UP000315252">
    <property type="component" value="Unassembled WGS sequence"/>
</dbReference>
<evidence type="ECO:0000313" key="4">
    <source>
        <dbReference type="EMBL" id="TQV79830.1"/>
    </source>
</evidence>
<dbReference type="GO" id="GO:0035925">
    <property type="term" value="F:mRNA 3'-UTR AU-rich region binding"/>
    <property type="evidence" value="ECO:0007669"/>
    <property type="project" value="TreeGrafter"/>
</dbReference>
<dbReference type="InterPro" id="IPR047618">
    <property type="entry name" value="QOR-like"/>
</dbReference>
<dbReference type="SUPFAM" id="SSF50129">
    <property type="entry name" value="GroES-like"/>
    <property type="match status" value="1"/>
</dbReference>
<dbReference type="SMART" id="SM00829">
    <property type="entry name" value="PKS_ER"/>
    <property type="match status" value="1"/>
</dbReference>
<dbReference type="InterPro" id="IPR020843">
    <property type="entry name" value="ER"/>
</dbReference>
<evidence type="ECO:0000256" key="1">
    <source>
        <dbReference type="ARBA" id="ARBA00022857"/>
    </source>
</evidence>
<organism evidence="4 5">
    <name type="scientific">Denitrobaculum tricleocarpae</name>
    <dbReference type="NCBI Taxonomy" id="2591009"/>
    <lineage>
        <taxon>Bacteria</taxon>
        <taxon>Pseudomonadati</taxon>
        <taxon>Pseudomonadota</taxon>
        <taxon>Alphaproteobacteria</taxon>
        <taxon>Rhodospirillales</taxon>
        <taxon>Rhodospirillaceae</taxon>
        <taxon>Denitrobaculum</taxon>
    </lineage>
</organism>
<evidence type="ECO:0000256" key="2">
    <source>
        <dbReference type="ARBA" id="ARBA00023002"/>
    </source>
</evidence>
<keyword evidence="5" id="KW-1185">Reference proteome</keyword>